<evidence type="ECO:0000313" key="2">
    <source>
        <dbReference type="Proteomes" id="UP001202117"/>
    </source>
</evidence>
<dbReference type="Proteomes" id="UP001202117">
    <property type="component" value="Unassembled WGS sequence"/>
</dbReference>
<accession>A0ABS9RU20</accession>
<name>A0ABS9RU20_9GAMM</name>
<comment type="caution">
    <text evidence="1">The sequence shown here is derived from an EMBL/GenBank/DDBJ whole genome shotgun (WGS) entry which is preliminary data.</text>
</comment>
<sequence>MSKLTQGTHIYFVDDSGSTPEVVRLTKVVALNPGTAPAAQINETTLEDLLYRQYRAGLRDPGQGNMTANVDPNEDSHVALHGLSETSPPPTIKWAVGWSDGTDAPTLDSSGEWDLPTTRTWCTYDAYVADFPFDFQTDTIVLTEITIQRAGGLAWQRKA</sequence>
<evidence type="ECO:0008006" key="3">
    <source>
        <dbReference type="Google" id="ProtNLM"/>
    </source>
</evidence>
<dbReference type="Pfam" id="PF16460">
    <property type="entry name" value="Phage_TTP_11"/>
    <property type="match status" value="1"/>
</dbReference>
<dbReference type="Gene3D" id="4.10.410.40">
    <property type="match status" value="1"/>
</dbReference>
<protein>
    <recommendedName>
        <fullName evidence="3">Phage tail protein</fullName>
    </recommendedName>
</protein>
<dbReference type="RefSeq" id="WP_240568053.1">
    <property type="nucleotide sequence ID" value="NZ_JAKVPY010000009.1"/>
</dbReference>
<dbReference type="InterPro" id="IPR032495">
    <property type="entry name" value="Phage_TTP_11"/>
</dbReference>
<proteinExistence type="predicted"/>
<organism evidence="1 2">
    <name type="scientific">Halomonas flagellata</name>
    <dbReference type="NCBI Taxonomy" id="2920385"/>
    <lineage>
        <taxon>Bacteria</taxon>
        <taxon>Pseudomonadati</taxon>
        <taxon>Pseudomonadota</taxon>
        <taxon>Gammaproteobacteria</taxon>
        <taxon>Oceanospirillales</taxon>
        <taxon>Halomonadaceae</taxon>
        <taxon>Halomonas</taxon>
    </lineage>
</organism>
<gene>
    <name evidence="1" type="ORF">MKP05_09400</name>
</gene>
<evidence type="ECO:0000313" key="1">
    <source>
        <dbReference type="EMBL" id="MCH4563344.1"/>
    </source>
</evidence>
<reference evidence="1 2" key="1">
    <citation type="submission" date="2022-02" db="EMBL/GenBank/DDBJ databases">
        <title>Halomonas fukangensis sp. nov., a halophilic bacterium isolated from a bulk soil of Kalidium foliatum at Fukang.</title>
        <authorList>
            <person name="Huang Y."/>
        </authorList>
    </citation>
    <scope>NUCLEOTIDE SEQUENCE [LARGE SCALE GENOMIC DNA]</scope>
    <source>
        <strain evidence="1 2">EGI 63088</strain>
    </source>
</reference>
<keyword evidence="2" id="KW-1185">Reference proteome</keyword>
<dbReference type="EMBL" id="JAKVPY010000009">
    <property type="protein sequence ID" value="MCH4563344.1"/>
    <property type="molecule type" value="Genomic_DNA"/>
</dbReference>